<feature type="region of interest" description="Disordered" evidence="1">
    <location>
        <begin position="1"/>
        <end position="20"/>
    </location>
</feature>
<organism evidence="2 3">
    <name type="scientific">Aliiruegeria haliotis</name>
    <dbReference type="NCBI Taxonomy" id="1280846"/>
    <lineage>
        <taxon>Bacteria</taxon>
        <taxon>Pseudomonadati</taxon>
        <taxon>Pseudomonadota</taxon>
        <taxon>Alphaproteobacteria</taxon>
        <taxon>Rhodobacterales</taxon>
        <taxon>Roseobacteraceae</taxon>
        <taxon>Aliiruegeria</taxon>
    </lineage>
</organism>
<dbReference type="Proteomes" id="UP000239480">
    <property type="component" value="Unassembled WGS sequence"/>
</dbReference>
<feature type="region of interest" description="Disordered" evidence="1">
    <location>
        <begin position="46"/>
        <end position="67"/>
    </location>
</feature>
<reference evidence="2 3" key="1">
    <citation type="submission" date="2018-03" db="EMBL/GenBank/DDBJ databases">
        <title>Genomic Encyclopedia of Archaeal and Bacterial Type Strains, Phase II (KMG-II): from individual species to whole genera.</title>
        <authorList>
            <person name="Goeker M."/>
        </authorList>
    </citation>
    <scope>NUCLEOTIDE SEQUENCE [LARGE SCALE GENOMIC DNA]</scope>
    <source>
        <strain evidence="2 3">DSM 29328</strain>
    </source>
</reference>
<evidence type="ECO:0000313" key="2">
    <source>
        <dbReference type="EMBL" id="PRY20965.1"/>
    </source>
</evidence>
<gene>
    <name evidence="2" type="ORF">CLV78_111120</name>
</gene>
<dbReference type="AlphaFoldDB" id="A0A2T0RIF9"/>
<dbReference type="RefSeq" id="WP_106207372.1">
    <property type="nucleotide sequence ID" value="NZ_PVTD01000011.1"/>
</dbReference>
<evidence type="ECO:0000313" key="3">
    <source>
        <dbReference type="Proteomes" id="UP000239480"/>
    </source>
</evidence>
<evidence type="ECO:0000256" key="1">
    <source>
        <dbReference type="SAM" id="MobiDB-lite"/>
    </source>
</evidence>
<sequence length="67" mass="7217">MVLIPCGGDRDKRLGPRDTVGCGSKTRTGFETAFDTSDGFLAAERSAAQAQHIGPERPSRIRKEGLK</sequence>
<accession>A0A2T0RIF9</accession>
<comment type="caution">
    <text evidence="2">The sequence shown here is derived from an EMBL/GenBank/DDBJ whole genome shotgun (WGS) entry which is preliminary data.</text>
</comment>
<dbReference type="EMBL" id="PVTD01000011">
    <property type="protein sequence ID" value="PRY20965.1"/>
    <property type="molecule type" value="Genomic_DNA"/>
</dbReference>
<protein>
    <submittedName>
        <fullName evidence="2">Uncharacterized protein</fullName>
    </submittedName>
</protein>
<keyword evidence="3" id="KW-1185">Reference proteome</keyword>
<name>A0A2T0RIF9_9RHOB</name>
<feature type="compositionally biased region" description="Basic and acidic residues" evidence="1">
    <location>
        <begin position="54"/>
        <end position="67"/>
    </location>
</feature>
<proteinExistence type="predicted"/>